<keyword evidence="1" id="KW-0812">Transmembrane</keyword>
<feature type="transmembrane region" description="Helical" evidence="1">
    <location>
        <begin position="128"/>
        <end position="149"/>
    </location>
</feature>
<sequence length="276" mass="29196">MSGTRGRPGDGTGVGTGLGGWGGTWTKRLLWFEVAAVLAVGLGRSAVYSVISLIGTLTEVHSATKLSTQSVALNASAAPGRPWLDLTWQAYGIAFGLAPALLVAYLLTREGVGLRVMGLDASRPLRDLGYGAGVAAVIGGSGLALYLSAHAAGLAVTVVPTTLPAIWWRIPVLVGSAWQNAIVEEVTWNGYLLRRFDQAGLRPQRSDALSALIRGCYHLYQGFGGFLGNLVMGLVFAKLYRRWGRVTPLLIAHGLIDTVTFVGYVILAGHVSWLPT</sequence>
<evidence type="ECO:0000313" key="3">
    <source>
        <dbReference type="EMBL" id="MBR7836736.1"/>
    </source>
</evidence>
<feature type="domain" description="CAAX prenyl protease 2/Lysostaphin resistance protein A-like" evidence="2">
    <location>
        <begin position="167"/>
        <end position="258"/>
    </location>
</feature>
<feature type="transmembrane region" description="Helical" evidence="1">
    <location>
        <begin position="249"/>
        <end position="273"/>
    </location>
</feature>
<dbReference type="GO" id="GO:0004175">
    <property type="term" value="F:endopeptidase activity"/>
    <property type="evidence" value="ECO:0007669"/>
    <property type="project" value="UniProtKB-ARBA"/>
</dbReference>
<accession>A0A941ETG4</accession>
<comment type="caution">
    <text evidence="3">The sequence shown here is derived from an EMBL/GenBank/DDBJ whole genome shotgun (WGS) entry which is preliminary data.</text>
</comment>
<keyword evidence="1" id="KW-1133">Transmembrane helix</keyword>
<dbReference type="EMBL" id="JAGSOG010000158">
    <property type="protein sequence ID" value="MBR7836736.1"/>
    <property type="molecule type" value="Genomic_DNA"/>
</dbReference>
<evidence type="ECO:0000259" key="2">
    <source>
        <dbReference type="Pfam" id="PF02517"/>
    </source>
</evidence>
<dbReference type="Pfam" id="PF02517">
    <property type="entry name" value="Rce1-like"/>
    <property type="match status" value="1"/>
</dbReference>
<evidence type="ECO:0000313" key="4">
    <source>
        <dbReference type="Proteomes" id="UP000675781"/>
    </source>
</evidence>
<feature type="transmembrane region" description="Helical" evidence="1">
    <location>
        <begin position="88"/>
        <end position="107"/>
    </location>
</feature>
<keyword evidence="3" id="KW-0378">Hydrolase</keyword>
<dbReference type="GO" id="GO:0080120">
    <property type="term" value="P:CAAX-box protein maturation"/>
    <property type="evidence" value="ECO:0007669"/>
    <property type="project" value="UniProtKB-ARBA"/>
</dbReference>
<keyword evidence="3" id="KW-0645">Protease</keyword>
<dbReference type="Proteomes" id="UP000675781">
    <property type="component" value="Unassembled WGS sequence"/>
</dbReference>
<dbReference type="AlphaFoldDB" id="A0A941ETG4"/>
<reference evidence="3" key="1">
    <citation type="submission" date="2021-04" db="EMBL/GenBank/DDBJ databases">
        <title>Genome based classification of Actinospica acidithermotolerans sp. nov., an actinobacterium isolated from an Indonesian hot spring.</title>
        <authorList>
            <person name="Kusuma A.B."/>
            <person name="Putra K.E."/>
            <person name="Nafisah S."/>
            <person name="Loh J."/>
            <person name="Nouioui I."/>
            <person name="Goodfellow M."/>
        </authorList>
    </citation>
    <scope>NUCLEOTIDE SEQUENCE</scope>
    <source>
        <strain evidence="3">CSCA 57</strain>
    </source>
</reference>
<feature type="transmembrane region" description="Helical" evidence="1">
    <location>
        <begin position="219"/>
        <end position="237"/>
    </location>
</feature>
<proteinExistence type="predicted"/>
<organism evidence="3 4">
    <name type="scientific">Actinospica durhamensis</name>
    <dbReference type="NCBI Taxonomy" id="1508375"/>
    <lineage>
        <taxon>Bacteria</taxon>
        <taxon>Bacillati</taxon>
        <taxon>Actinomycetota</taxon>
        <taxon>Actinomycetes</taxon>
        <taxon>Catenulisporales</taxon>
        <taxon>Actinospicaceae</taxon>
        <taxon>Actinospica</taxon>
    </lineage>
</organism>
<gene>
    <name evidence="3" type="ORF">KDL01_25875</name>
</gene>
<keyword evidence="4" id="KW-1185">Reference proteome</keyword>
<keyword evidence="3" id="KW-0482">Metalloprotease</keyword>
<protein>
    <submittedName>
        <fullName evidence="3">CPBP family intramembrane metalloprotease</fullName>
    </submittedName>
</protein>
<dbReference type="InterPro" id="IPR003675">
    <property type="entry name" value="Rce1/LyrA-like_dom"/>
</dbReference>
<name>A0A941ETG4_9ACTN</name>
<keyword evidence="1" id="KW-0472">Membrane</keyword>
<dbReference type="GO" id="GO:0008237">
    <property type="term" value="F:metallopeptidase activity"/>
    <property type="evidence" value="ECO:0007669"/>
    <property type="project" value="UniProtKB-KW"/>
</dbReference>
<evidence type="ECO:0000256" key="1">
    <source>
        <dbReference type="SAM" id="Phobius"/>
    </source>
</evidence>
<feature type="transmembrane region" description="Helical" evidence="1">
    <location>
        <begin position="29"/>
        <end position="51"/>
    </location>
</feature>